<dbReference type="InterPro" id="IPR027417">
    <property type="entry name" value="P-loop_NTPase"/>
</dbReference>
<evidence type="ECO:0000256" key="1">
    <source>
        <dbReference type="ARBA" id="ARBA00022741"/>
    </source>
</evidence>
<dbReference type="SUPFAM" id="SSF52540">
    <property type="entry name" value="P-loop containing nucleoside triphosphate hydrolases"/>
    <property type="match status" value="1"/>
</dbReference>
<dbReference type="GO" id="GO:0004713">
    <property type="term" value="F:protein tyrosine kinase activity"/>
    <property type="evidence" value="ECO:0007669"/>
    <property type="project" value="TreeGrafter"/>
</dbReference>
<dbReference type="Proteomes" id="UP000441389">
    <property type="component" value="Unassembled WGS sequence"/>
</dbReference>
<keyword evidence="1" id="KW-0547">Nucleotide-binding</keyword>
<evidence type="ECO:0000313" key="5">
    <source>
        <dbReference type="Proteomes" id="UP000441389"/>
    </source>
</evidence>
<keyword evidence="2" id="KW-0067">ATP-binding</keyword>
<keyword evidence="4" id="KW-0418">Kinase</keyword>
<evidence type="ECO:0000313" key="4">
    <source>
        <dbReference type="EMBL" id="MVO77668.1"/>
    </source>
</evidence>
<dbReference type="RefSeq" id="WP_198159798.1">
    <property type="nucleotide sequence ID" value="NZ_WQMS01000007.1"/>
</dbReference>
<dbReference type="EMBL" id="WQMS01000007">
    <property type="protein sequence ID" value="MVO77668.1"/>
    <property type="molecule type" value="Genomic_DNA"/>
</dbReference>
<evidence type="ECO:0000256" key="3">
    <source>
        <dbReference type="SAM" id="MobiDB-lite"/>
    </source>
</evidence>
<name>A0A6I4J0K3_9SPHN</name>
<organism evidence="4 5">
    <name type="scientific">Sphingomonas horti</name>
    <dbReference type="NCBI Taxonomy" id="2682842"/>
    <lineage>
        <taxon>Bacteria</taxon>
        <taxon>Pseudomonadati</taxon>
        <taxon>Pseudomonadota</taxon>
        <taxon>Alphaproteobacteria</taxon>
        <taxon>Sphingomonadales</taxon>
        <taxon>Sphingomonadaceae</taxon>
        <taxon>Sphingomonas</taxon>
    </lineage>
</organism>
<dbReference type="InterPro" id="IPR005702">
    <property type="entry name" value="Wzc-like_C"/>
</dbReference>
<reference evidence="4 5" key="1">
    <citation type="submission" date="2019-12" db="EMBL/GenBank/DDBJ databases">
        <authorList>
            <person name="Huq M.A."/>
        </authorList>
    </citation>
    <scope>NUCLEOTIDE SEQUENCE [LARGE SCALE GENOMIC DNA]</scope>
    <source>
        <strain evidence="4 5">MAH-20</strain>
    </source>
</reference>
<sequence>MSMKSALQEMEQQDAGPALARNRHELSTIEPTPIESVMVNDPHSIEAEAIRALRTRLAAQHLREGRRSIAVCAAAAESGCTYIALNLAVAMAQAGVRTALVDANLRDPMIADLCGLPLSMPGLSEYLAGDSIAMADVVDTELMPNLAVIGGGEAPPNPQELLSGARFRGLVDQLLREYDLTIFDTAPAKICSDGLRVATMAGFSLIVSRKHQTYFEDMKTLAKQLRADRSVVVGSILNSF</sequence>
<dbReference type="PANTHER" id="PTHR32309">
    <property type="entry name" value="TYROSINE-PROTEIN KINASE"/>
    <property type="match status" value="1"/>
</dbReference>
<dbReference type="Gene3D" id="3.40.50.300">
    <property type="entry name" value="P-loop containing nucleotide triphosphate hydrolases"/>
    <property type="match status" value="1"/>
</dbReference>
<protein>
    <submittedName>
        <fullName evidence="4">Protein tyrosine kinase</fullName>
    </submittedName>
</protein>
<dbReference type="InterPro" id="IPR050445">
    <property type="entry name" value="Bact_polysacc_biosynth/exp"/>
</dbReference>
<feature type="region of interest" description="Disordered" evidence="3">
    <location>
        <begin position="1"/>
        <end position="20"/>
    </location>
</feature>
<dbReference type="AlphaFoldDB" id="A0A6I4J0K3"/>
<keyword evidence="5" id="KW-1185">Reference proteome</keyword>
<gene>
    <name evidence="4" type="ORF">GON01_06930</name>
</gene>
<comment type="caution">
    <text evidence="4">The sequence shown here is derived from an EMBL/GenBank/DDBJ whole genome shotgun (WGS) entry which is preliminary data.</text>
</comment>
<dbReference type="CDD" id="cd05387">
    <property type="entry name" value="BY-kinase"/>
    <property type="match status" value="1"/>
</dbReference>
<proteinExistence type="predicted"/>
<accession>A0A6I4J0K3</accession>
<dbReference type="GO" id="GO:0005886">
    <property type="term" value="C:plasma membrane"/>
    <property type="evidence" value="ECO:0007669"/>
    <property type="project" value="TreeGrafter"/>
</dbReference>
<evidence type="ECO:0000256" key="2">
    <source>
        <dbReference type="ARBA" id="ARBA00022840"/>
    </source>
</evidence>
<dbReference type="PANTHER" id="PTHR32309:SF13">
    <property type="entry name" value="FERRIC ENTEROBACTIN TRANSPORT PROTEIN FEPE"/>
    <property type="match status" value="1"/>
</dbReference>
<keyword evidence="4" id="KW-0808">Transferase</keyword>